<feature type="transmembrane region" description="Helical" evidence="8">
    <location>
        <begin position="201"/>
        <end position="225"/>
    </location>
</feature>
<sequence length="351" mass="38018">MVYTTQDAGHEDPETGQLIKTPEQFEIEDKDEYETEPLSEKSEERLVPNASFLIWTAINILSTVAIVFTNKSILSDPSFSNCQVSFAAYHFFITGLTLYAASRPWCGFFVPKTVAIVQMLPLSAAMGVQVILQNLGLAHSSVIFHQLARLLLTPVTALLNYVLYGAKVPRAAILPLVLLCTGVGTVSYYDSLPTTDGKVTTSVAGILFAFSGVGASAIYTVWIGHYHRKFEMSSMQLLLNQAPVSAGLLLLTIPWVETPPIIAFVPVSTWFLILLSGVFACLVNLSGFYIIDAAGPVSSTVIGQLKTCIIVGLGWAASSHVVLRESVIGIFMALVGMSMYINIVLRSQSKA</sequence>
<comment type="subunit">
    <text evidence="3 8">Homooligomer.</text>
</comment>
<dbReference type="Proteomes" id="UP000325780">
    <property type="component" value="Unassembled WGS sequence"/>
</dbReference>
<keyword evidence="5 8" id="KW-0256">Endoplasmic reticulum</keyword>
<keyword evidence="8" id="KW-0968">Cytoplasmic vesicle</keyword>
<feature type="transmembrane region" description="Helical" evidence="8">
    <location>
        <begin position="327"/>
        <end position="345"/>
    </location>
</feature>
<evidence type="ECO:0000256" key="9">
    <source>
        <dbReference type="SAM" id="MobiDB-lite"/>
    </source>
</evidence>
<dbReference type="GO" id="GO:0030659">
    <property type="term" value="C:cytoplasmic vesicle membrane"/>
    <property type="evidence" value="ECO:0007669"/>
    <property type="project" value="UniProtKB-SubCell"/>
</dbReference>
<feature type="transmembrane region" description="Helical" evidence="8">
    <location>
        <begin position="113"/>
        <end position="132"/>
    </location>
</feature>
<keyword evidence="7 8" id="KW-0472">Membrane</keyword>
<keyword evidence="8" id="KW-0813">Transport</keyword>
<name>A0A5N6TTY2_ASPAV</name>
<comment type="similarity">
    <text evidence="2 8">Belongs to the TPT transporter family. SLC35D subfamily.</text>
</comment>
<evidence type="ECO:0000256" key="4">
    <source>
        <dbReference type="ARBA" id="ARBA00022692"/>
    </source>
</evidence>
<evidence type="ECO:0000313" key="11">
    <source>
        <dbReference type="Proteomes" id="UP000325780"/>
    </source>
</evidence>
<evidence type="ECO:0000313" key="10">
    <source>
        <dbReference type="EMBL" id="KAE8149569.1"/>
    </source>
</evidence>
<dbReference type="PANTHER" id="PTHR11132">
    <property type="entry name" value="SOLUTE CARRIER FAMILY 35"/>
    <property type="match status" value="1"/>
</dbReference>
<feature type="transmembrane region" description="Helical" evidence="8">
    <location>
        <begin position="144"/>
        <end position="164"/>
    </location>
</feature>
<keyword evidence="8" id="KW-0762">Sugar transport</keyword>
<feature type="transmembrane region" description="Helical" evidence="8">
    <location>
        <begin position="171"/>
        <end position="189"/>
    </location>
</feature>
<accession>A0A5N6TTY2</accession>
<dbReference type="OrthoDB" id="5547497at2759"/>
<keyword evidence="6 8" id="KW-1133">Transmembrane helix</keyword>
<proteinExistence type="inferred from homology"/>
<evidence type="ECO:0000256" key="7">
    <source>
        <dbReference type="ARBA" id="ARBA00023136"/>
    </source>
</evidence>
<feature type="transmembrane region" description="Helical" evidence="8">
    <location>
        <begin position="46"/>
        <end position="68"/>
    </location>
</feature>
<dbReference type="AlphaFoldDB" id="A0A5N6TTY2"/>
<keyword evidence="8" id="KW-0333">Golgi apparatus</keyword>
<evidence type="ECO:0000256" key="5">
    <source>
        <dbReference type="ARBA" id="ARBA00022824"/>
    </source>
</evidence>
<feature type="transmembrane region" description="Helical" evidence="8">
    <location>
        <begin position="237"/>
        <end position="256"/>
    </location>
</feature>
<protein>
    <recommendedName>
        <fullName evidence="8">GDP-mannose transporter</fullName>
        <shortName evidence="8">GMT</shortName>
    </recommendedName>
</protein>
<organism evidence="10 11">
    <name type="scientific">Aspergillus avenaceus</name>
    <dbReference type="NCBI Taxonomy" id="36643"/>
    <lineage>
        <taxon>Eukaryota</taxon>
        <taxon>Fungi</taxon>
        <taxon>Dikarya</taxon>
        <taxon>Ascomycota</taxon>
        <taxon>Pezizomycotina</taxon>
        <taxon>Eurotiomycetes</taxon>
        <taxon>Eurotiomycetidae</taxon>
        <taxon>Eurotiales</taxon>
        <taxon>Aspergillaceae</taxon>
        <taxon>Aspergillus</taxon>
        <taxon>Aspergillus subgen. Circumdati</taxon>
    </lineage>
</organism>
<comment type="subcellular location">
    <subcellularLocation>
        <location evidence="8">Golgi apparatus membrane</location>
        <topology evidence="8">Multi-pass membrane protein</topology>
    </subcellularLocation>
    <subcellularLocation>
        <location evidence="8">Cytoplasmic vesicle membrane</location>
        <topology evidence="8">Multi-pass membrane protein</topology>
    </subcellularLocation>
    <subcellularLocation>
        <location evidence="8">Endoplasmic reticulum membrane</location>
        <topology evidence="8">Multi-pass membrane protein</topology>
    </subcellularLocation>
</comment>
<evidence type="ECO:0000256" key="8">
    <source>
        <dbReference type="RuleBase" id="RU367097"/>
    </source>
</evidence>
<evidence type="ECO:0000256" key="3">
    <source>
        <dbReference type="ARBA" id="ARBA00011182"/>
    </source>
</evidence>
<evidence type="ECO:0000256" key="6">
    <source>
        <dbReference type="ARBA" id="ARBA00022989"/>
    </source>
</evidence>
<comment type="function">
    <text evidence="1 8">Involved in the import of GDP-mannose from the cytoplasm into the Golgi lumen.</text>
</comment>
<feature type="region of interest" description="Disordered" evidence="9">
    <location>
        <begin position="1"/>
        <end position="23"/>
    </location>
</feature>
<dbReference type="GO" id="GO:0005789">
    <property type="term" value="C:endoplasmic reticulum membrane"/>
    <property type="evidence" value="ECO:0007669"/>
    <property type="project" value="UniProtKB-SubCell"/>
</dbReference>
<keyword evidence="11" id="KW-1185">Reference proteome</keyword>
<dbReference type="EMBL" id="ML742119">
    <property type="protein sequence ID" value="KAE8149569.1"/>
    <property type="molecule type" value="Genomic_DNA"/>
</dbReference>
<feature type="transmembrane region" description="Helical" evidence="8">
    <location>
        <begin position="303"/>
        <end position="321"/>
    </location>
</feature>
<dbReference type="GO" id="GO:0000139">
    <property type="term" value="C:Golgi membrane"/>
    <property type="evidence" value="ECO:0007669"/>
    <property type="project" value="UniProtKB-SubCell"/>
</dbReference>
<evidence type="ECO:0000256" key="1">
    <source>
        <dbReference type="ARBA" id="ARBA00003420"/>
    </source>
</evidence>
<keyword evidence="4 8" id="KW-0812">Transmembrane</keyword>
<dbReference type="InterPro" id="IPR050186">
    <property type="entry name" value="TPT_transporter"/>
</dbReference>
<reference evidence="10 11" key="1">
    <citation type="submission" date="2019-04" db="EMBL/GenBank/DDBJ databases">
        <title>Friends and foes A comparative genomics study of 23 Aspergillus species from section Flavi.</title>
        <authorList>
            <consortium name="DOE Joint Genome Institute"/>
            <person name="Kjaerbolling I."/>
            <person name="Vesth T."/>
            <person name="Frisvad J.C."/>
            <person name="Nybo J.L."/>
            <person name="Theobald S."/>
            <person name="Kildgaard S."/>
            <person name="Isbrandt T."/>
            <person name="Kuo A."/>
            <person name="Sato A."/>
            <person name="Lyhne E.K."/>
            <person name="Kogle M.E."/>
            <person name="Wiebenga A."/>
            <person name="Kun R.S."/>
            <person name="Lubbers R.J."/>
            <person name="Makela M.R."/>
            <person name="Barry K."/>
            <person name="Chovatia M."/>
            <person name="Clum A."/>
            <person name="Daum C."/>
            <person name="Haridas S."/>
            <person name="He G."/>
            <person name="LaButti K."/>
            <person name="Lipzen A."/>
            <person name="Mondo S."/>
            <person name="Riley R."/>
            <person name="Salamov A."/>
            <person name="Simmons B.A."/>
            <person name="Magnuson J.K."/>
            <person name="Henrissat B."/>
            <person name="Mortensen U.H."/>
            <person name="Larsen T.O."/>
            <person name="Devries R.P."/>
            <person name="Grigoriev I.V."/>
            <person name="Machida M."/>
            <person name="Baker S.E."/>
            <person name="Andersen M.R."/>
        </authorList>
    </citation>
    <scope>NUCLEOTIDE SEQUENCE [LARGE SCALE GENOMIC DNA]</scope>
    <source>
        <strain evidence="10 11">IBT 18842</strain>
    </source>
</reference>
<evidence type="ECO:0000256" key="2">
    <source>
        <dbReference type="ARBA" id="ARBA00010425"/>
    </source>
</evidence>
<feature type="transmembrane region" description="Helical" evidence="8">
    <location>
        <begin position="83"/>
        <end position="101"/>
    </location>
</feature>
<feature type="transmembrane region" description="Helical" evidence="8">
    <location>
        <begin position="268"/>
        <end position="291"/>
    </location>
</feature>
<gene>
    <name evidence="10" type="ORF">BDV25DRAFT_172759</name>
</gene>